<dbReference type="Proteomes" id="UP000037510">
    <property type="component" value="Unassembled WGS sequence"/>
</dbReference>
<dbReference type="InterPro" id="IPR013818">
    <property type="entry name" value="Lipase"/>
</dbReference>
<gene>
    <name evidence="7" type="ORF">OBRU01_22787</name>
</gene>
<comment type="subcellular location">
    <subcellularLocation>
        <location evidence="1">Secreted</location>
    </subcellularLocation>
</comment>
<comment type="similarity">
    <text evidence="2 4">Belongs to the AB hydrolase superfamily. Lipase family.</text>
</comment>
<dbReference type="PRINTS" id="PR00821">
    <property type="entry name" value="TAGLIPASE"/>
</dbReference>
<evidence type="ECO:0000256" key="5">
    <source>
        <dbReference type="SAM" id="SignalP"/>
    </source>
</evidence>
<evidence type="ECO:0000256" key="3">
    <source>
        <dbReference type="ARBA" id="ARBA00022525"/>
    </source>
</evidence>
<dbReference type="InterPro" id="IPR000734">
    <property type="entry name" value="TAG_lipase"/>
</dbReference>
<accession>A0A0L7KP71</accession>
<dbReference type="AlphaFoldDB" id="A0A0L7KP71"/>
<dbReference type="STRING" id="104452.A0A0L7KP71"/>
<feature type="domain" description="Lipase" evidence="6">
    <location>
        <begin position="98"/>
        <end position="346"/>
    </location>
</feature>
<keyword evidence="5" id="KW-0732">Signal</keyword>
<comment type="caution">
    <text evidence="7">The sequence shown here is derived from an EMBL/GenBank/DDBJ whole genome shotgun (WGS) entry which is preliminary data.</text>
</comment>
<sequence length="370" mass="40406">MYPAVPYSALVLVIAVSQLSAAGAAKSARRRAAAAAADLTFAETVYAKMSGRAIMDFRYSSINDQSKLIKTMKIVQLDGSTVRNFPINEAFGALTKPSIYDITKQTKIIIHGFKDSSHSQVPLDLAQAYNEKKVNDTQMFNVLMVDAEEMIDKGYILSAHNARIVGKRLGNLLANLENFGVNAEDFHLLGISLGAHIAGWAGKYFRQYKGQSLGRITGLDPAGPCFSYAYSDQRLDKLDATYVDIVHSNRLVQGVIEPLGHADFYINGGGPNQPGCFMPSCSHLRAAQVFTESVVTPKSFVGVRCRSWKHFESNACESGEFAVLGYGSSTANRGLYYLRTSSSSPYGLGMDGTKYEVPVVENVFRTLTMN</sequence>
<dbReference type="InterPro" id="IPR029058">
    <property type="entry name" value="AB_hydrolase_fold"/>
</dbReference>
<dbReference type="SUPFAM" id="SSF53474">
    <property type="entry name" value="alpha/beta-Hydrolases"/>
    <property type="match status" value="1"/>
</dbReference>
<dbReference type="GO" id="GO:0016042">
    <property type="term" value="P:lipid catabolic process"/>
    <property type="evidence" value="ECO:0007669"/>
    <property type="project" value="TreeGrafter"/>
</dbReference>
<organism evidence="7 8">
    <name type="scientific">Operophtera brumata</name>
    <name type="common">Winter moth</name>
    <name type="synonym">Phalaena brumata</name>
    <dbReference type="NCBI Taxonomy" id="104452"/>
    <lineage>
        <taxon>Eukaryota</taxon>
        <taxon>Metazoa</taxon>
        <taxon>Ecdysozoa</taxon>
        <taxon>Arthropoda</taxon>
        <taxon>Hexapoda</taxon>
        <taxon>Insecta</taxon>
        <taxon>Pterygota</taxon>
        <taxon>Neoptera</taxon>
        <taxon>Endopterygota</taxon>
        <taxon>Lepidoptera</taxon>
        <taxon>Glossata</taxon>
        <taxon>Ditrysia</taxon>
        <taxon>Geometroidea</taxon>
        <taxon>Geometridae</taxon>
        <taxon>Larentiinae</taxon>
        <taxon>Operophtera</taxon>
    </lineage>
</organism>
<evidence type="ECO:0000313" key="7">
    <source>
        <dbReference type="EMBL" id="KOB65092.1"/>
    </source>
</evidence>
<evidence type="ECO:0000256" key="2">
    <source>
        <dbReference type="ARBA" id="ARBA00010701"/>
    </source>
</evidence>
<dbReference type="GO" id="GO:0016298">
    <property type="term" value="F:lipase activity"/>
    <property type="evidence" value="ECO:0007669"/>
    <property type="project" value="InterPro"/>
</dbReference>
<dbReference type="EMBL" id="JTDY01007594">
    <property type="protein sequence ID" value="KOB65092.1"/>
    <property type="molecule type" value="Genomic_DNA"/>
</dbReference>
<dbReference type="Pfam" id="PF00151">
    <property type="entry name" value="Lipase"/>
    <property type="match status" value="1"/>
</dbReference>
<keyword evidence="8" id="KW-1185">Reference proteome</keyword>
<protein>
    <submittedName>
        <fullName evidence="7">Lipase</fullName>
    </submittedName>
</protein>
<keyword evidence="3" id="KW-0964">Secreted</keyword>
<evidence type="ECO:0000313" key="8">
    <source>
        <dbReference type="Proteomes" id="UP000037510"/>
    </source>
</evidence>
<evidence type="ECO:0000256" key="1">
    <source>
        <dbReference type="ARBA" id="ARBA00004613"/>
    </source>
</evidence>
<feature type="signal peptide" evidence="5">
    <location>
        <begin position="1"/>
        <end position="24"/>
    </location>
</feature>
<name>A0A0L7KP71_OPEBR</name>
<dbReference type="GO" id="GO:0005615">
    <property type="term" value="C:extracellular space"/>
    <property type="evidence" value="ECO:0007669"/>
    <property type="project" value="TreeGrafter"/>
</dbReference>
<evidence type="ECO:0000256" key="4">
    <source>
        <dbReference type="RuleBase" id="RU004262"/>
    </source>
</evidence>
<proteinExistence type="inferred from homology"/>
<dbReference type="Gene3D" id="3.40.50.1820">
    <property type="entry name" value="alpha/beta hydrolase"/>
    <property type="match status" value="1"/>
</dbReference>
<feature type="chain" id="PRO_5005572775" evidence="5">
    <location>
        <begin position="25"/>
        <end position="370"/>
    </location>
</feature>
<dbReference type="PANTHER" id="PTHR11610">
    <property type="entry name" value="LIPASE"/>
    <property type="match status" value="1"/>
</dbReference>
<evidence type="ECO:0000259" key="6">
    <source>
        <dbReference type="Pfam" id="PF00151"/>
    </source>
</evidence>
<reference evidence="7 8" key="1">
    <citation type="journal article" date="2015" name="Genome Biol. Evol.">
        <title>The genome of winter moth (Operophtera brumata) provides a genomic perspective on sexual dimorphism and phenology.</title>
        <authorList>
            <person name="Derks M.F."/>
            <person name="Smit S."/>
            <person name="Salis L."/>
            <person name="Schijlen E."/>
            <person name="Bossers A."/>
            <person name="Mateman C."/>
            <person name="Pijl A.S."/>
            <person name="de Ridder D."/>
            <person name="Groenen M.A."/>
            <person name="Visser M.E."/>
            <person name="Megens H.J."/>
        </authorList>
    </citation>
    <scope>NUCLEOTIDE SEQUENCE [LARGE SCALE GENOMIC DNA]</scope>
    <source>
        <strain evidence="7">WM2013NL</strain>
        <tissue evidence="7">Head and thorax</tissue>
    </source>
</reference>